<gene>
    <name evidence="2" type="ORF">VFPPC_08573</name>
</gene>
<dbReference type="PANTHER" id="PTHR43415:SF3">
    <property type="entry name" value="GNAT-FAMILY ACETYLTRANSFERASE"/>
    <property type="match status" value="1"/>
</dbReference>
<dbReference type="PANTHER" id="PTHR43415">
    <property type="entry name" value="SPERMIDINE N(1)-ACETYLTRANSFERASE"/>
    <property type="match status" value="1"/>
</dbReference>
<dbReference type="Gene3D" id="3.40.630.30">
    <property type="match status" value="1"/>
</dbReference>
<reference evidence="2 3" key="1">
    <citation type="journal article" date="2016" name="PLoS Pathog.">
        <title>Biosynthesis of antibiotic leucinostatins in bio-control fungus Purpureocillium lilacinum and their inhibition on phytophthora revealed by genome mining.</title>
        <authorList>
            <person name="Wang G."/>
            <person name="Liu Z."/>
            <person name="Lin R."/>
            <person name="Li E."/>
            <person name="Mao Z."/>
            <person name="Ling J."/>
            <person name="Yang Y."/>
            <person name="Yin W.B."/>
            <person name="Xie B."/>
        </authorList>
    </citation>
    <scope>NUCLEOTIDE SEQUENCE [LARGE SCALE GENOMIC DNA]</scope>
    <source>
        <strain evidence="2">170</strain>
    </source>
</reference>
<evidence type="ECO:0000313" key="2">
    <source>
        <dbReference type="EMBL" id="OAQ67127.1"/>
    </source>
</evidence>
<dbReference type="SUPFAM" id="SSF55729">
    <property type="entry name" value="Acyl-CoA N-acyltransferases (Nat)"/>
    <property type="match status" value="1"/>
</dbReference>
<feature type="domain" description="N-acetyltransferase" evidence="1">
    <location>
        <begin position="16"/>
        <end position="186"/>
    </location>
</feature>
<name>A0A179FP41_METCM</name>
<dbReference type="EMBL" id="LSBJ02000004">
    <property type="protein sequence ID" value="OAQ67127.1"/>
    <property type="molecule type" value="Genomic_DNA"/>
</dbReference>
<dbReference type="GO" id="GO:0016747">
    <property type="term" value="F:acyltransferase activity, transferring groups other than amino-acyl groups"/>
    <property type="evidence" value="ECO:0007669"/>
    <property type="project" value="InterPro"/>
</dbReference>
<dbReference type="KEGG" id="pchm:VFPPC_08573"/>
<dbReference type="InterPro" id="IPR016181">
    <property type="entry name" value="Acyl_CoA_acyltransferase"/>
</dbReference>
<dbReference type="GeneID" id="28851250"/>
<evidence type="ECO:0000313" key="3">
    <source>
        <dbReference type="Proteomes" id="UP000078397"/>
    </source>
</evidence>
<sequence length="207" mass="23433">MADPDFITNAYKSERLIYRAMEENHHDRAWVSEFILNDSEVTVMGTPRLARPAPLTDAQSYIDHNKGNLLNALICLPPDTATSADDRSMEPIPIGDVSLIDRGVPMMHHRNAMISINIIAPYRGKGYGGEAINWALDWGFRRAGLHRIAIGVFSYNVKALHLYKKLGFVEEGREREALLLDRRWYDGVILGMLEGEWEKLRGLKGDV</sequence>
<accession>A0A179FP41</accession>
<dbReference type="OrthoDB" id="64477at2759"/>
<dbReference type="Proteomes" id="UP000078397">
    <property type="component" value="Unassembled WGS sequence"/>
</dbReference>
<keyword evidence="3" id="KW-1185">Reference proteome</keyword>
<comment type="caution">
    <text evidence="2">The sequence shown here is derived from an EMBL/GenBank/DDBJ whole genome shotgun (WGS) entry which is preliminary data.</text>
</comment>
<dbReference type="Pfam" id="PF13302">
    <property type="entry name" value="Acetyltransf_3"/>
    <property type="match status" value="1"/>
</dbReference>
<proteinExistence type="predicted"/>
<organism evidence="2 3">
    <name type="scientific">Pochonia chlamydosporia 170</name>
    <dbReference type="NCBI Taxonomy" id="1380566"/>
    <lineage>
        <taxon>Eukaryota</taxon>
        <taxon>Fungi</taxon>
        <taxon>Dikarya</taxon>
        <taxon>Ascomycota</taxon>
        <taxon>Pezizomycotina</taxon>
        <taxon>Sordariomycetes</taxon>
        <taxon>Hypocreomycetidae</taxon>
        <taxon>Hypocreales</taxon>
        <taxon>Clavicipitaceae</taxon>
        <taxon>Pochonia</taxon>
    </lineage>
</organism>
<dbReference type="InterPro" id="IPR000182">
    <property type="entry name" value="GNAT_dom"/>
</dbReference>
<protein>
    <submittedName>
        <fullName evidence="2">Acetyltransferase</fullName>
    </submittedName>
</protein>
<dbReference type="AlphaFoldDB" id="A0A179FP41"/>
<evidence type="ECO:0000259" key="1">
    <source>
        <dbReference type="PROSITE" id="PS51186"/>
    </source>
</evidence>
<dbReference type="RefSeq" id="XP_018144214.1">
    <property type="nucleotide sequence ID" value="XM_018287256.1"/>
</dbReference>
<dbReference type="PROSITE" id="PS51186">
    <property type="entry name" value="GNAT"/>
    <property type="match status" value="1"/>
</dbReference>